<name>A0A0M0JRQ7_9EUKA</name>
<feature type="non-terminal residue" evidence="3">
    <location>
        <position position="535"/>
    </location>
</feature>
<dbReference type="InterPro" id="IPR007199">
    <property type="entry name" value="Rep_factor-A_N"/>
</dbReference>
<dbReference type="EMBL" id="JWZX01002453">
    <property type="protein sequence ID" value="KOO29170.1"/>
    <property type="molecule type" value="Genomic_DNA"/>
</dbReference>
<dbReference type="OrthoDB" id="5965770at2759"/>
<reference evidence="4" key="1">
    <citation type="journal article" date="2015" name="PLoS Genet.">
        <title>Genome Sequence and Transcriptome Analyses of Chrysochromulina tobin: Metabolic Tools for Enhanced Algal Fitness in the Prominent Order Prymnesiales (Haptophyceae).</title>
        <authorList>
            <person name="Hovde B.T."/>
            <person name="Deodato C.R."/>
            <person name="Hunsperger H.M."/>
            <person name="Ryken S.A."/>
            <person name="Yost W."/>
            <person name="Jha R.K."/>
            <person name="Patterson J."/>
            <person name="Monnat R.J. Jr."/>
            <person name="Barlow S.B."/>
            <person name="Starkenburg S.R."/>
            <person name="Cattolico R.A."/>
        </authorList>
    </citation>
    <scope>NUCLEOTIDE SEQUENCE</scope>
    <source>
        <strain evidence="4">CCMP291</strain>
    </source>
</reference>
<evidence type="ECO:0000259" key="2">
    <source>
        <dbReference type="Pfam" id="PF04057"/>
    </source>
</evidence>
<evidence type="ECO:0000256" key="1">
    <source>
        <dbReference type="SAM" id="MobiDB-lite"/>
    </source>
</evidence>
<dbReference type="PANTHER" id="PTHR14944:SF2">
    <property type="entry name" value="RPA-RELATED PROTEIN RADX"/>
    <property type="match status" value="1"/>
</dbReference>
<dbReference type="SUPFAM" id="SSF50249">
    <property type="entry name" value="Nucleic acid-binding proteins"/>
    <property type="match status" value="1"/>
</dbReference>
<feature type="domain" description="Replication factor-A protein 1 N-terminal" evidence="2">
    <location>
        <begin position="5"/>
        <end position="93"/>
    </location>
</feature>
<dbReference type="PANTHER" id="PTHR14944">
    <property type="entry name" value="RPA-RELATED PROTEIN RADX"/>
    <property type="match status" value="1"/>
</dbReference>
<feature type="region of interest" description="Disordered" evidence="1">
    <location>
        <begin position="227"/>
        <end position="254"/>
    </location>
</feature>
<dbReference type="GO" id="GO:0006260">
    <property type="term" value="P:DNA replication"/>
    <property type="evidence" value="ECO:0007669"/>
    <property type="project" value="InterPro"/>
</dbReference>
<feature type="compositionally biased region" description="Basic and acidic residues" evidence="1">
    <location>
        <begin position="403"/>
        <end position="412"/>
    </location>
</feature>
<comment type="caution">
    <text evidence="3">The sequence shown here is derived from an EMBL/GenBank/DDBJ whole genome shotgun (WGS) entry which is preliminary data.</text>
</comment>
<dbReference type="Gene3D" id="2.40.50.140">
    <property type="entry name" value="Nucleic acid-binding proteins"/>
    <property type="match status" value="1"/>
</dbReference>
<evidence type="ECO:0000313" key="4">
    <source>
        <dbReference type="Proteomes" id="UP000037460"/>
    </source>
</evidence>
<dbReference type="Pfam" id="PF04057">
    <property type="entry name" value="Rep-A_N"/>
    <property type="match status" value="1"/>
</dbReference>
<keyword evidence="4" id="KW-1185">Reference proteome</keyword>
<dbReference type="InterPro" id="IPR040893">
    <property type="entry name" value="RADX"/>
</dbReference>
<dbReference type="GO" id="GO:0003697">
    <property type="term" value="F:single-stranded DNA binding"/>
    <property type="evidence" value="ECO:0007669"/>
    <property type="project" value="InterPro"/>
</dbReference>
<protein>
    <recommendedName>
        <fullName evidence="2">Replication factor-A protein 1 N-terminal domain-containing protein</fullName>
    </recommendedName>
</protein>
<dbReference type="AlphaFoldDB" id="A0A0M0JRQ7"/>
<gene>
    <name evidence="3" type="ORF">Ctob_002508</name>
</gene>
<dbReference type="Proteomes" id="UP000037460">
    <property type="component" value="Unassembled WGS sequence"/>
</dbReference>
<organism evidence="3 4">
    <name type="scientific">Chrysochromulina tobinii</name>
    <dbReference type="NCBI Taxonomy" id="1460289"/>
    <lineage>
        <taxon>Eukaryota</taxon>
        <taxon>Haptista</taxon>
        <taxon>Haptophyta</taxon>
        <taxon>Prymnesiophyceae</taxon>
        <taxon>Prymnesiales</taxon>
        <taxon>Chrysochromulinaceae</taxon>
        <taxon>Chrysochromulina</taxon>
    </lineage>
</organism>
<proteinExistence type="predicted"/>
<evidence type="ECO:0000313" key="3">
    <source>
        <dbReference type="EMBL" id="KOO29170.1"/>
    </source>
</evidence>
<dbReference type="InterPro" id="IPR012340">
    <property type="entry name" value="NA-bd_OB-fold"/>
</dbReference>
<sequence>MAYPLTPGGIDALLQNSAEAGAAPVLQVVALYRLALDATWFAATHETARPEGGDAFDLVLSDGVHTLKCVLSTALNPRIYRGWLRRHSIVRVSGWRRLVDERLPVTGAPVAVVVFVNDLKAVWLPSEEPAAEEPAFTRVLPCIGQDELAPHPSAAAAGALGDDAAPLLGQRQHYLRTDADEVLLTERWGALAQPAPDEDDEAEPDAVPSAEAVPELVHAKLRMTDEAVPSAQTAPSRVLGEAPAQRGRPRSKGDIPPLVGRIVRVGPLRFFGGLHERHAMRYAVCATVWVRDATGELPVTLWNRQCESLYMRLCRASLVVVRGYRLGLWRTGFDEGMTEWRANVNTTNPTGSVVAIDEGALADAWGDDVASRRLPPGQPPLTAATRTALVQAAADLAAARASADRSTDREAMSGDAAEVPSFGPSEEGVGEAVTAWGHDPDVVGEARTPPVDVACVVVSADGVVGVGVHLVDVNDAAEPLRATLFMHDGVSHPGQSSTLWRALSAAAAAVLGQPPPARAPRCTVNTVSAALEALE</sequence>
<dbReference type="GO" id="GO:0005634">
    <property type="term" value="C:nucleus"/>
    <property type="evidence" value="ECO:0007669"/>
    <property type="project" value="InterPro"/>
</dbReference>
<accession>A0A0M0JRQ7</accession>
<feature type="region of interest" description="Disordered" evidence="1">
    <location>
        <begin position="403"/>
        <end position="428"/>
    </location>
</feature>